<feature type="compositionally biased region" description="Basic residues" evidence="1">
    <location>
        <begin position="342"/>
        <end position="352"/>
    </location>
</feature>
<gene>
    <name evidence="2" type="ORF">BO71DRAFT_402099</name>
</gene>
<feature type="compositionally biased region" description="Basic and acidic residues" evidence="1">
    <location>
        <begin position="61"/>
        <end position="75"/>
    </location>
</feature>
<dbReference type="Proteomes" id="UP000247810">
    <property type="component" value="Unassembled WGS sequence"/>
</dbReference>
<proteinExistence type="predicted"/>
<keyword evidence="3" id="KW-1185">Reference proteome</keyword>
<evidence type="ECO:0000313" key="2">
    <source>
        <dbReference type="EMBL" id="PYH90572.1"/>
    </source>
</evidence>
<dbReference type="VEuPathDB" id="FungiDB:BO71DRAFT_402099"/>
<feature type="compositionally biased region" description="Low complexity" evidence="1">
    <location>
        <begin position="290"/>
        <end position="303"/>
    </location>
</feature>
<organism evidence="2 3">
    <name type="scientific">Aspergillus ellipticus CBS 707.79</name>
    <dbReference type="NCBI Taxonomy" id="1448320"/>
    <lineage>
        <taxon>Eukaryota</taxon>
        <taxon>Fungi</taxon>
        <taxon>Dikarya</taxon>
        <taxon>Ascomycota</taxon>
        <taxon>Pezizomycotina</taxon>
        <taxon>Eurotiomycetes</taxon>
        <taxon>Eurotiomycetidae</taxon>
        <taxon>Eurotiales</taxon>
        <taxon>Aspergillaceae</taxon>
        <taxon>Aspergillus</taxon>
        <taxon>Aspergillus subgen. Circumdati</taxon>
    </lineage>
</organism>
<dbReference type="EMBL" id="KZ825978">
    <property type="protein sequence ID" value="PYH90572.1"/>
    <property type="molecule type" value="Genomic_DNA"/>
</dbReference>
<feature type="compositionally biased region" description="Polar residues" evidence="1">
    <location>
        <begin position="227"/>
        <end position="236"/>
    </location>
</feature>
<dbReference type="OrthoDB" id="428854at2759"/>
<feature type="compositionally biased region" description="Polar residues" evidence="1">
    <location>
        <begin position="271"/>
        <end position="285"/>
    </location>
</feature>
<feature type="compositionally biased region" description="Pro residues" evidence="1">
    <location>
        <begin position="137"/>
        <end position="151"/>
    </location>
</feature>
<feature type="compositionally biased region" description="Polar residues" evidence="1">
    <location>
        <begin position="188"/>
        <end position="211"/>
    </location>
</feature>
<name>A0A319EI01_9EURO</name>
<feature type="compositionally biased region" description="Pro residues" evidence="1">
    <location>
        <begin position="15"/>
        <end position="30"/>
    </location>
</feature>
<dbReference type="STRING" id="1448320.A0A319EI01"/>
<feature type="compositionally biased region" description="Acidic residues" evidence="1">
    <location>
        <begin position="97"/>
        <end position="115"/>
    </location>
</feature>
<feature type="compositionally biased region" description="Low complexity" evidence="1">
    <location>
        <begin position="455"/>
        <end position="468"/>
    </location>
</feature>
<accession>A0A319EI01</accession>
<feature type="compositionally biased region" description="Low complexity" evidence="1">
    <location>
        <begin position="408"/>
        <end position="429"/>
    </location>
</feature>
<evidence type="ECO:0000256" key="1">
    <source>
        <dbReference type="SAM" id="MobiDB-lite"/>
    </source>
</evidence>
<feature type="compositionally biased region" description="Low complexity" evidence="1">
    <location>
        <begin position="31"/>
        <end position="42"/>
    </location>
</feature>
<feature type="compositionally biased region" description="Low complexity" evidence="1">
    <location>
        <begin position="152"/>
        <end position="162"/>
    </location>
</feature>
<protein>
    <submittedName>
        <fullName evidence="2">Uncharacterized protein</fullName>
    </submittedName>
</protein>
<reference evidence="2 3" key="1">
    <citation type="submission" date="2018-02" db="EMBL/GenBank/DDBJ databases">
        <title>The genomes of Aspergillus section Nigri reveals drivers in fungal speciation.</title>
        <authorList>
            <consortium name="DOE Joint Genome Institute"/>
            <person name="Vesth T.C."/>
            <person name="Nybo J."/>
            <person name="Theobald S."/>
            <person name="Brandl J."/>
            <person name="Frisvad J.C."/>
            <person name="Nielsen K.F."/>
            <person name="Lyhne E.K."/>
            <person name="Kogle M.E."/>
            <person name="Kuo A."/>
            <person name="Riley R."/>
            <person name="Clum A."/>
            <person name="Nolan M."/>
            <person name="Lipzen A."/>
            <person name="Salamov A."/>
            <person name="Henrissat B."/>
            <person name="Wiebenga A."/>
            <person name="De vries R.P."/>
            <person name="Grigoriev I.V."/>
            <person name="Mortensen U.H."/>
            <person name="Andersen M.R."/>
            <person name="Baker S.E."/>
        </authorList>
    </citation>
    <scope>NUCLEOTIDE SEQUENCE [LARGE SCALE GENOMIC DNA]</scope>
    <source>
        <strain evidence="2 3">CBS 707.79</strain>
    </source>
</reference>
<feature type="region of interest" description="Disordered" evidence="1">
    <location>
        <begin position="1"/>
        <end position="492"/>
    </location>
</feature>
<sequence>MSGSNPFRPKKPQNSLPPPPTTFPSFPSPSPSTSAGAPPVTTFKSLARPPPPPPASLTPDLDDHDHDHDHDHDPASSDDQSVSDPFHHSSYATDKDGGEEEQDVDDDDDDDDEDVDLTRPYRVSAATPGDDDRSHPPIRPVPDPAVPPRGPALPATTAAALGQISSREHPVPLGHAGPSRENAPVAGSTVSTLSSTSHGGIRTPDSSTTDVSRPPDLRPPLGPRTRSNLSSSSEVTSRPLASRPGNRDRVPPPPPKSHHGKRIAPNPGPTPSFTQTTPGRSTSRFSFHGSPSEPSHSPRPSQSGPSDYFVARSESQPAQPAATDTLRRSQSQYKRPPTPPLSRRHSQMRRSKTTLSKVNPLRLSVPAAQETTTSSSSPPPSPGAWSLNPSRTRESRTGSTPSEELADAATSSLRPDSSSASSSTETSASMPGPSTKRSSLYNSLPPPPPPRRSRGSSNHSNDSSGLGLQPSKPVEEAPAAAPEQFIPHPSNANDILADLTRLQKEVDDLRGHYEGRKASQ</sequence>
<dbReference type="AlphaFoldDB" id="A0A319EI01"/>
<evidence type="ECO:0000313" key="3">
    <source>
        <dbReference type="Proteomes" id="UP000247810"/>
    </source>
</evidence>